<dbReference type="InterPro" id="IPR014729">
    <property type="entry name" value="Rossmann-like_a/b/a_fold"/>
</dbReference>
<dbReference type="Pfam" id="PF00582">
    <property type="entry name" value="Usp"/>
    <property type="match status" value="1"/>
</dbReference>
<evidence type="ECO:0000313" key="2">
    <source>
        <dbReference type="WBParaSite" id="TREG1_109140.1"/>
    </source>
</evidence>
<dbReference type="Proteomes" id="UP000050795">
    <property type="component" value="Unassembled WGS sequence"/>
</dbReference>
<dbReference type="PANTHER" id="PTHR31964:SF113">
    <property type="entry name" value="USPA DOMAIN-CONTAINING PROTEIN"/>
    <property type="match status" value="1"/>
</dbReference>
<dbReference type="CDD" id="cd23659">
    <property type="entry name" value="USP_At3g01520-like"/>
    <property type="match status" value="1"/>
</dbReference>
<proteinExistence type="predicted"/>
<dbReference type="AlphaFoldDB" id="A0A183VMW7"/>
<dbReference type="Gene3D" id="3.40.50.620">
    <property type="entry name" value="HUPs"/>
    <property type="match status" value="1"/>
</dbReference>
<keyword evidence="1" id="KW-1185">Reference proteome</keyword>
<sequence length="167" mass="18445">MPGIIATNDDRKILRKILIPVDGTPESQSSLVWYVNNMKRKGDLVIFLHVVIPVLPSALSGLSKESESMPAGSAYYVPEKNMHAAQTVCQHLIHEAHRYAVTSEACIQVDTKPGPAILKIIREQNIDNVIMFKRNLGFFKRAINGSVSSYVMNNSNVAVSIVSSMHN</sequence>
<dbReference type="PANTHER" id="PTHR31964">
    <property type="entry name" value="ADENINE NUCLEOTIDE ALPHA HYDROLASES-LIKE SUPERFAMILY PROTEIN"/>
    <property type="match status" value="1"/>
</dbReference>
<organism evidence="1 2">
    <name type="scientific">Trichobilharzia regenti</name>
    <name type="common">Nasal bird schistosome</name>
    <dbReference type="NCBI Taxonomy" id="157069"/>
    <lineage>
        <taxon>Eukaryota</taxon>
        <taxon>Metazoa</taxon>
        <taxon>Spiralia</taxon>
        <taxon>Lophotrochozoa</taxon>
        <taxon>Platyhelminthes</taxon>
        <taxon>Trematoda</taxon>
        <taxon>Digenea</taxon>
        <taxon>Strigeidida</taxon>
        <taxon>Schistosomatoidea</taxon>
        <taxon>Schistosomatidae</taxon>
        <taxon>Trichobilharzia</taxon>
    </lineage>
</organism>
<name>A0A183VMW7_TRIRE</name>
<dbReference type="InterPro" id="IPR006015">
    <property type="entry name" value="Universal_stress_UspA"/>
</dbReference>
<reference evidence="1" key="1">
    <citation type="submission" date="2022-06" db="EMBL/GenBank/DDBJ databases">
        <authorList>
            <person name="Berger JAMES D."/>
            <person name="Berger JAMES D."/>
        </authorList>
    </citation>
    <scope>NUCLEOTIDE SEQUENCE [LARGE SCALE GENOMIC DNA]</scope>
</reference>
<reference evidence="2" key="2">
    <citation type="submission" date="2023-11" db="UniProtKB">
        <authorList>
            <consortium name="WormBaseParasite"/>
        </authorList>
    </citation>
    <scope>IDENTIFICATION</scope>
</reference>
<accession>A0A183VMW7</accession>
<protein>
    <submittedName>
        <fullName evidence="2">Usp domain-containing protein</fullName>
    </submittedName>
</protein>
<dbReference type="InterPro" id="IPR006016">
    <property type="entry name" value="UspA"/>
</dbReference>
<dbReference type="PRINTS" id="PR01438">
    <property type="entry name" value="UNVRSLSTRESS"/>
</dbReference>
<evidence type="ECO:0000313" key="1">
    <source>
        <dbReference type="Proteomes" id="UP000050795"/>
    </source>
</evidence>
<dbReference type="OrthoDB" id="843225at2759"/>
<dbReference type="WBParaSite" id="TREG1_109140.1">
    <property type="protein sequence ID" value="TREG1_109140.1"/>
    <property type="gene ID" value="TREG1_109140"/>
</dbReference>
<dbReference type="SUPFAM" id="SSF52402">
    <property type="entry name" value="Adenine nucleotide alpha hydrolases-like"/>
    <property type="match status" value="1"/>
</dbReference>